<accession>A0A6J6WS65</accession>
<dbReference type="GO" id="GO:0071949">
    <property type="term" value="F:FAD binding"/>
    <property type="evidence" value="ECO:0007669"/>
    <property type="project" value="InterPro"/>
</dbReference>
<dbReference type="SUPFAM" id="SSF51905">
    <property type="entry name" value="FAD/NAD(P)-binding domain"/>
    <property type="match status" value="1"/>
</dbReference>
<keyword evidence="3" id="KW-0274">FAD</keyword>
<evidence type="ECO:0000256" key="3">
    <source>
        <dbReference type="ARBA" id="ARBA00022827"/>
    </source>
</evidence>
<dbReference type="Pfam" id="PF01494">
    <property type="entry name" value="FAD_binding_3"/>
    <property type="match status" value="1"/>
</dbReference>
<evidence type="ECO:0000256" key="1">
    <source>
        <dbReference type="ARBA" id="ARBA00001974"/>
    </source>
</evidence>
<dbReference type="Gene3D" id="3.40.30.120">
    <property type="match status" value="1"/>
</dbReference>
<organism evidence="5">
    <name type="scientific">freshwater metagenome</name>
    <dbReference type="NCBI Taxonomy" id="449393"/>
    <lineage>
        <taxon>unclassified sequences</taxon>
        <taxon>metagenomes</taxon>
        <taxon>ecological metagenomes</taxon>
    </lineage>
</organism>
<dbReference type="GO" id="GO:0016709">
    <property type="term" value="F:oxidoreductase activity, acting on paired donors, with incorporation or reduction of molecular oxygen, NAD(P)H as one donor, and incorporation of one atom of oxygen"/>
    <property type="evidence" value="ECO:0007669"/>
    <property type="project" value="UniProtKB-ARBA"/>
</dbReference>
<reference evidence="5" key="1">
    <citation type="submission" date="2020-05" db="EMBL/GenBank/DDBJ databases">
        <authorList>
            <person name="Chiriac C."/>
            <person name="Salcher M."/>
            <person name="Ghai R."/>
            <person name="Kavagutti S V."/>
        </authorList>
    </citation>
    <scope>NUCLEOTIDE SEQUENCE</scope>
</reference>
<dbReference type="InterPro" id="IPR036188">
    <property type="entry name" value="FAD/NAD-bd_sf"/>
</dbReference>
<dbReference type="EMBL" id="CAEZZP010000157">
    <property type="protein sequence ID" value="CAB4786216.1"/>
    <property type="molecule type" value="Genomic_DNA"/>
</dbReference>
<gene>
    <name evidence="5" type="ORF">UFOPK2880_01735</name>
</gene>
<dbReference type="InterPro" id="IPR002938">
    <property type="entry name" value="FAD-bd"/>
</dbReference>
<dbReference type="PANTHER" id="PTHR43004:SF19">
    <property type="entry name" value="BINDING MONOOXYGENASE, PUTATIVE (JCVI)-RELATED"/>
    <property type="match status" value="1"/>
</dbReference>
<proteinExistence type="predicted"/>
<evidence type="ECO:0000313" key="5">
    <source>
        <dbReference type="EMBL" id="CAB4786216.1"/>
    </source>
</evidence>
<comment type="cofactor">
    <cofactor evidence="1">
        <name>FAD</name>
        <dbReference type="ChEBI" id="CHEBI:57692"/>
    </cofactor>
</comment>
<dbReference type="PRINTS" id="PR00420">
    <property type="entry name" value="RNGMNOXGNASE"/>
</dbReference>
<dbReference type="Gene3D" id="3.30.9.10">
    <property type="entry name" value="D-Amino Acid Oxidase, subunit A, domain 2"/>
    <property type="match status" value="1"/>
</dbReference>
<dbReference type="PANTHER" id="PTHR43004">
    <property type="entry name" value="TRK SYSTEM POTASSIUM UPTAKE PROTEIN"/>
    <property type="match status" value="1"/>
</dbReference>
<feature type="domain" description="FAD-binding" evidence="4">
    <location>
        <begin position="5"/>
        <end position="353"/>
    </location>
</feature>
<keyword evidence="2" id="KW-0285">Flavoprotein</keyword>
<name>A0A6J6WS65_9ZZZZ</name>
<dbReference type="InterPro" id="IPR050641">
    <property type="entry name" value="RIFMO-like"/>
</dbReference>
<sequence length="513" mass="56102">MTTDIDVLIVGAGPVGISAAMLLHKMGHSVRIIERREGPQRAPAAHVINARTFEVWRQIGVNVDHLRSLAQDPQAAGQVHWVTKLGGTVLGSLPYERQGDEMLAVTPTPLRNLAQHILEPVLVDELSGMGIMVEYSTQWISMVQGDENVDSTVVLNGREEIITSRFVLGCDGASSAVRRASGIAMEGPDNLQSFAMIHFSADLTSVTHDCPGVLYWLCDQGAGGTLISHGDNEWVYMHPVDANHVISQSDEELEAIVRSVLIDAPVDIKILKTSSWTMTSQIAERYRDGRVFLVGDAAHRFPPSGGMGLNSGVQDAHNLAWKLHAVITGQSPDSLLDTYDPERRPVAQRNAQASLENAFKMIEVFEALGKLDQEGLTDAINNQQTHFDMFGLQMGFRYELEGSTTPNAPLSDDIIRNYTPSTEPGCRLPHGWLTRNDQRISSLDLIGLTEATVIAGPTAEVDGNCLQVGRDFDDPDNWWGKVLGLSSDAYITVRPDQHVASCVAESRNPFPKE</sequence>
<evidence type="ECO:0000256" key="2">
    <source>
        <dbReference type="ARBA" id="ARBA00022630"/>
    </source>
</evidence>
<dbReference type="Gene3D" id="3.50.50.60">
    <property type="entry name" value="FAD/NAD(P)-binding domain"/>
    <property type="match status" value="1"/>
</dbReference>
<evidence type="ECO:0000259" key="4">
    <source>
        <dbReference type="Pfam" id="PF01494"/>
    </source>
</evidence>
<protein>
    <submittedName>
        <fullName evidence="5">Unannotated protein</fullName>
    </submittedName>
</protein>
<dbReference type="AlphaFoldDB" id="A0A6J6WS65"/>